<protein>
    <submittedName>
        <fullName evidence="3">Uncharacterized protein</fullName>
    </submittedName>
</protein>
<feature type="transmembrane region" description="Helical" evidence="2">
    <location>
        <begin position="121"/>
        <end position="146"/>
    </location>
</feature>
<keyword evidence="2" id="KW-0472">Membrane</keyword>
<feature type="region of interest" description="Disordered" evidence="1">
    <location>
        <begin position="1"/>
        <end position="115"/>
    </location>
</feature>
<keyword evidence="2" id="KW-1133">Transmembrane helix</keyword>
<evidence type="ECO:0000256" key="2">
    <source>
        <dbReference type="SAM" id="Phobius"/>
    </source>
</evidence>
<feature type="compositionally biased region" description="Pro residues" evidence="1">
    <location>
        <begin position="73"/>
        <end position="83"/>
    </location>
</feature>
<sequence>MSAASSGPRDPGPHDPNPLDPRPGNTGPDGSPGPCAAQPQGDDRHPAAADQGRDPGDQARSRATDPDSRANPDPHPAWRPPRPWNQDPPEHQTATRHRDHTPGPTDHATADRYPGRPKAGLAVASLVTGAIGLVLAVSTWAAWLLVLPGFREAQPYSWIAVVFGLVLGALWFLVLPLGTVSIIVGLLATRRAPALAALARLGMVVALVALAAALGGAVVFVIDASTGAGPPVYPLVSSGG</sequence>
<keyword evidence="4" id="KW-1185">Reference proteome</keyword>
<dbReference type="EMBL" id="FMZE01000001">
    <property type="protein sequence ID" value="SDC29401.1"/>
    <property type="molecule type" value="Genomic_DNA"/>
</dbReference>
<dbReference type="OrthoDB" id="3628420at2"/>
<reference evidence="3 4" key="1">
    <citation type="submission" date="2016-10" db="EMBL/GenBank/DDBJ databases">
        <authorList>
            <person name="de Groot N.N."/>
        </authorList>
    </citation>
    <scope>NUCLEOTIDE SEQUENCE [LARGE SCALE GENOMIC DNA]</scope>
    <source>
        <strain evidence="3 4">CGMCC 4.5506</strain>
    </source>
</reference>
<dbReference type="Proteomes" id="UP000199494">
    <property type="component" value="Unassembled WGS sequence"/>
</dbReference>
<evidence type="ECO:0000313" key="3">
    <source>
        <dbReference type="EMBL" id="SDC29401.1"/>
    </source>
</evidence>
<feature type="compositionally biased region" description="Basic and acidic residues" evidence="1">
    <location>
        <begin position="41"/>
        <end position="72"/>
    </location>
</feature>
<dbReference type="RefSeq" id="WP_091798046.1">
    <property type="nucleotide sequence ID" value="NZ_CP016353.1"/>
</dbReference>
<feature type="transmembrane region" description="Helical" evidence="2">
    <location>
        <begin position="201"/>
        <end position="222"/>
    </location>
</feature>
<feature type="transmembrane region" description="Helical" evidence="2">
    <location>
        <begin position="158"/>
        <end position="189"/>
    </location>
</feature>
<evidence type="ECO:0000313" key="4">
    <source>
        <dbReference type="Proteomes" id="UP000199494"/>
    </source>
</evidence>
<accession>A0A1G6KEZ8</accession>
<evidence type="ECO:0000256" key="1">
    <source>
        <dbReference type="SAM" id="MobiDB-lite"/>
    </source>
</evidence>
<dbReference type="AlphaFoldDB" id="A0A1G6KEZ8"/>
<organism evidence="3 4">
    <name type="scientific">Prauserella marina</name>
    <dbReference type="NCBI Taxonomy" id="530584"/>
    <lineage>
        <taxon>Bacteria</taxon>
        <taxon>Bacillati</taxon>
        <taxon>Actinomycetota</taxon>
        <taxon>Actinomycetes</taxon>
        <taxon>Pseudonocardiales</taxon>
        <taxon>Pseudonocardiaceae</taxon>
        <taxon>Prauserella</taxon>
    </lineage>
</organism>
<keyword evidence="2" id="KW-0812">Transmembrane</keyword>
<proteinExistence type="predicted"/>
<gene>
    <name evidence="3" type="ORF">SAMN05421630_1011177</name>
</gene>
<name>A0A1G6KEZ8_9PSEU</name>